<dbReference type="Pfam" id="PF02229">
    <property type="entry name" value="PC4"/>
    <property type="match status" value="1"/>
</dbReference>
<feature type="region of interest" description="Disordered" evidence="7">
    <location>
        <begin position="1"/>
        <end position="56"/>
    </location>
</feature>
<gene>
    <name evidence="9" type="ORF">CPAG_01911</name>
</gene>
<evidence type="ECO:0000256" key="6">
    <source>
        <dbReference type="ARBA" id="ARBA00023242"/>
    </source>
</evidence>
<dbReference type="Proteomes" id="UP000054567">
    <property type="component" value="Unassembled WGS sequence"/>
</dbReference>
<reference evidence="10" key="3">
    <citation type="journal article" date="2010" name="Genome Res.">
        <title>Population genomic sequencing of Coccidioides fungi reveals recent hybridization and transposon control.</title>
        <authorList>
            <person name="Neafsey D.E."/>
            <person name="Barker B.M."/>
            <person name="Sharpton T.J."/>
            <person name="Stajich J.E."/>
            <person name="Park D.J."/>
            <person name="Whiston E."/>
            <person name="Hung C.-Y."/>
            <person name="McMahan C."/>
            <person name="White J."/>
            <person name="Sykes S."/>
            <person name="Heiman D."/>
            <person name="Young S."/>
            <person name="Zeng Q."/>
            <person name="Abouelleil A."/>
            <person name="Aftuck L."/>
            <person name="Bessette D."/>
            <person name="Brown A."/>
            <person name="FitzGerald M."/>
            <person name="Lui A."/>
            <person name="Macdonald J.P."/>
            <person name="Priest M."/>
            <person name="Orbach M.J."/>
            <person name="Galgiani J.N."/>
            <person name="Kirkland T.N."/>
            <person name="Cole G.T."/>
            <person name="Birren B.W."/>
            <person name="Henn M.R."/>
            <person name="Taylor J.W."/>
            <person name="Rounsley S.D."/>
        </authorList>
    </citation>
    <scope>NUCLEOTIDE SEQUENCE [LARGE SCALE GENOMIC DNA]</scope>
    <source>
        <strain evidence="10">RMSCC 3488</strain>
    </source>
</reference>
<evidence type="ECO:0000256" key="7">
    <source>
        <dbReference type="SAM" id="MobiDB-lite"/>
    </source>
</evidence>
<evidence type="ECO:0000256" key="1">
    <source>
        <dbReference type="ARBA" id="ARBA00004123"/>
    </source>
</evidence>
<dbReference type="SUPFAM" id="SSF54447">
    <property type="entry name" value="ssDNA-binding transcriptional regulator domain"/>
    <property type="match status" value="1"/>
</dbReference>
<protein>
    <recommendedName>
        <fullName evidence="8">Transcriptional coactivator p15 (PC4) C-terminal domain-containing protein</fullName>
    </recommendedName>
</protein>
<organism evidence="9 10">
    <name type="scientific">Coccidioides posadasii RMSCC 3488</name>
    <dbReference type="NCBI Taxonomy" id="454284"/>
    <lineage>
        <taxon>Eukaryota</taxon>
        <taxon>Fungi</taxon>
        <taxon>Dikarya</taxon>
        <taxon>Ascomycota</taxon>
        <taxon>Pezizomycotina</taxon>
        <taxon>Eurotiomycetes</taxon>
        <taxon>Eurotiomycetidae</taxon>
        <taxon>Onygenales</taxon>
        <taxon>Onygenaceae</taxon>
        <taxon>Coccidioides</taxon>
    </lineage>
</organism>
<proteinExistence type="inferred from homology"/>
<sequence length="165" mass="18543">MATRKRRSAQNEISPDDSNSDEGHQRKKVKPATARPPTTTQEPNTDSNGDPYWEISRQRRVTVSTFKGRTMINVREYYEKDGQDLPGKKGISMTLEQFNALVSLLPGIEDVVRQKGGVIERPKYGDSGEETDEDMQVEKAETAKKIKISPEKNIEATSEESEGEN</sequence>
<evidence type="ECO:0000313" key="9">
    <source>
        <dbReference type="EMBL" id="KMM65564.1"/>
    </source>
</evidence>
<dbReference type="InterPro" id="IPR003173">
    <property type="entry name" value="PC4_C"/>
</dbReference>
<evidence type="ECO:0000256" key="4">
    <source>
        <dbReference type="ARBA" id="ARBA00023125"/>
    </source>
</evidence>
<keyword evidence="5" id="KW-0804">Transcription</keyword>
<dbReference type="OrthoDB" id="2505440at2759"/>
<comment type="subcellular location">
    <subcellularLocation>
        <location evidence="1">Nucleus</location>
    </subcellularLocation>
</comment>
<dbReference type="AlphaFoldDB" id="A0A0J6F9C3"/>
<feature type="compositionally biased region" description="Polar residues" evidence="7">
    <location>
        <begin position="36"/>
        <end position="48"/>
    </location>
</feature>
<name>A0A0J6F9C3_COCPO</name>
<keyword evidence="3" id="KW-0805">Transcription regulation</keyword>
<dbReference type="GO" id="GO:0003713">
    <property type="term" value="F:transcription coactivator activity"/>
    <property type="evidence" value="ECO:0007669"/>
    <property type="project" value="InterPro"/>
</dbReference>
<dbReference type="PANTHER" id="PTHR13215">
    <property type="entry name" value="RNA POLYMERASE II TRANSCRIPTIONAL COACTIVATOR"/>
    <property type="match status" value="1"/>
</dbReference>
<feature type="region of interest" description="Disordered" evidence="7">
    <location>
        <begin position="119"/>
        <end position="165"/>
    </location>
</feature>
<dbReference type="VEuPathDB" id="FungiDB:CPAG_01911"/>
<dbReference type="EMBL" id="DS268109">
    <property type="protein sequence ID" value="KMM65564.1"/>
    <property type="molecule type" value="Genomic_DNA"/>
</dbReference>
<reference evidence="10" key="2">
    <citation type="journal article" date="2009" name="Genome Res.">
        <title>Comparative genomic analyses of the human fungal pathogens Coccidioides and their relatives.</title>
        <authorList>
            <person name="Sharpton T.J."/>
            <person name="Stajich J.E."/>
            <person name="Rounsley S.D."/>
            <person name="Gardner M.J."/>
            <person name="Wortman J.R."/>
            <person name="Jordar V.S."/>
            <person name="Maiti R."/>
            <person name="Kodira C.D."/>
            <person name="Neafsey D.E."/>
            <person name="Zeng Q."/>
            <person name="Hung C.-Y."/>
            <person name="McMahan C."/>
            <person name="Muszewska A."/>
            <person name="Grynberg M."/>
            <person name="Mandel M.A."/>
            <person name="Kellner E.M."/>
            <person name="Barker B.M."/>
            <person name="Galgiani J.N."/>
            <person name="Orbach M.J."/>
            <person name="Kirkland T.N."/>
            <person name="Cole G.T."/>
            <person name="Henn M.R."/>
            <person name="Birren B.W."/>
            <person name="Taylor J.W."/>
        </authorList>
    </citation>
    <scope>NUCLEOTIDE SEQUENCE [LARGE SCALE GENOMIC DNA]</scope>
    <source>
        <strain evidence="10">RMSCC 3488</strain>
    </source>
</reference>
<evidence type="ECO:0000313" key="10">
    <source>
        <dbReference type="Proteomes" id="UP000054567"/>
    </source>
</evidence>
<keyword evidence="6" id="KW-0539">Nucleus</keyword>
<comment type="similarity">
    <text evidence="2">Belongs to the transcriptional coactivator PC4 family.</text>
</comment>
<evidence type="ECO:0000256" key="3">
    <source>
        <dbReference type="ARBA" id="ARBA00023015"/>
    </source>
</evidence>
<dbReference type="Gene3D" id="2.30.31.10">
    <property type="entry name" value="Transcriptional Coactivator Pc4, Chain A"/>
    <property type="match status" value="1"/>
</dbReference>
<evidence type="ECO:0000259" key="8">
    <source>
        <dbReference type="Pfam" id="PF02229"/>
    </source>
</evidence>
<accession>A0A0J6F9C3</accession>
<feature type="compositionally biased region" description="Basic and acidic residues" evidence="7">
    <location>
        <begin position="136"/>
        <end position="154"/>
    </location>
</feature>
<evidence type="ECO:0000256" key="5">
    <source>
        <dbReference type="ARBA" id="ARBA00023163"/>
    </source>
</evidence>
<dbReference type="GO" id="GO:0060261">
    <property type="term" value="P:positive regulation of transcription initiation by RNA polymerase II"/>
    <property type="evidence" value="ECO:0007669"/>
    <property type="project" value="InterPro"/>
</dbReference>
<feature type="domain" description="Transcriptional coactivator p15 (PC4) C-terminal" evidence="8">
    <location>
        <begin position="53"/>
        <end position="103"/>
    </location>
</feature>
<dbReference type="InterPro" id="IPR009044">
    <property type="entry name" value="ssDNA-bd_transcriptional_reg"/>
</dbReference>
<dbReference type="GO" id="GO:0003677">
    <property type="term" value="F:DNA binding"/>
    <property type="evidence" value="ECO:0007669"/>
    <property type="project" value="UniProtKB-KW"/>
</dbReference>
<reference evidence="9 10" key="1">
    <citation type="submission" date="2007-06" db="EMBL/GenBank/DDBJ databases">
        <title>The Genome Sequence of Coccidioides posadasii RMSCC_3488.</title>
        <authorList>
            <consortium name="Coccidioides Genome Resources Consortium"/>
            <consortium name="The Broad Institute Genome Sequencing Platform"/>
            <person name="Henn M.R."/>
            <person name="Sykes S."/>
            <person name="Young S."/>
            <person name="Jaffe D."/>
            <person name="Berlin A."/>
            <person name="Alvarez P."/>
            <person name="Butler J."/>
            <person name="Gnerre S."/>
            <person name="Grabherr M."/>
            <person name="Mauceli E."/>
            <person name="Brockman W."/>
            <person name="Kodira C."/>
            <person name="Alvarado L."/>
            <person name="Zeng Q."/>
            <person name="Crawford M."/>
            <person name="Antoine C."/>
            <person name="Devon K."/>
            <person name="Galgiani J."/>
            <person name="Orsborn K."/>
            <person name="Lewis M.L."/>
            <person name="Nusbaum C."/>
            <person name="Galagan J."/>
            <person name="Birren B."/>
        </authorList>
    </citation>
    <scope>NUCLEOTIDE SEQUENCE [LARGE SCALE GENOMIC DNA]</scope>
    <source>
        <strain evidence="9 10">RMSCC 3488</strain>
    </source>
</reference>
<dbReference type="InterPro" id="IPR045125">
    <property type="entry name" value="Sub1/Tcp4-like"/>
</dbReference>
<evidence type="ECO:0000256" key="2">
    <source>
        <dbReference type="ARBA" id="ARBA00009001"/>
    </source>
</evidence>
<dbReference type="GO" id="GO:0005634">
    <property type="term" value="C:nucleus"/>
    <property type="evidence" value="ECO:0007669"/>
    <property type="project" value="UniProtKB-SubCell"/>
</dbReference>
<keyword evidence="4" id="KW-0238">DNA-binding</keyword>